<organism evidence="2 3">
    <name type="scientific">Iodidimonas gelatinilytica</name>
    <dbReference type="NCBI Taxonomy" id="1236966"/>
    <lineage>
        <taxon>Bacteria</taxon>
        <taxon>Pseudomonadati</taxon>
        <taxon>Pseudomonadota</taxon>
        <taxon>Alphaproteobacteria</taxon>
        <taxon>Iodidimonadales</taxon>
        <taxon>Iodidimonadaceae</taxon>
        <taxon>Iodidimonas</taxon>
    </lineage>
</organism>
<proteinExistence type="predicted"/>
<dbReference type="Proteomes" id="UP000322084">
    <property type="component" value="Unassembled WGS sequence"/>
</dbReference>
<protein>
    <submittedName>
        <fullName evidence="2">Uncharacterized protein</fullName>
    </submittedName>
</protein>
<gene>
    <name evidence="2" type="ORF">JCM17844_01370</name>
</gene>
<keyword evidence="1" id="KW-1133">Transmembrane helix</keyword>
<accession>A0A5A7MKP5</accession>
<comment type="caution">
    <text evidence="2">The sequence shown here is derived from an EMBL/GenBank/DDBJ whole genome shotgun (WGS) entry which is preliminary data.</text>
</comment>
<keyword evidence="1" id="KW-0472">Membrane</keyword>
<evidence type="ECO:0000313" key="2">
    <source>
        <dbReference type="EMBL" id="GEQ96500.1"/>
    </source>
</evidence>
<feature type="transmembrane region" description="Helical" evidence="1">
    <location>
        <begin position="6"/>
        <end position="25"/>
    </location>
</feature>
<name>A0A5A7MKP5_9PROT</name>
<dbReference type="RefSeq" id="WP_149999201.1">
    <property type="nucleotide sequence ID" value="NZ_BKCL01000001.1"/>
</dbReference>
<reference evidence="2 3" key="1">
    <citation type="submission" date="2019-09" db="EMBL/GenBank/DDBJ databases">
        <title>NBRP : Genome information of microbial organism related human and environment.</title>
        <authorList>
            <person name="Hattori M."/>
            <person name="Oshima K."/>
            <person name="Inaba H."/>
            <person name="Suda W."/>
            <person name="Sakamoto M."/>
            <person name="Iino T."/>
            <person name="Kitahara M."/>
            <person name="Oshida Y."/>
            <person name="Iida T."/>
            <person name="Kudo T."/>
            <person name="Itoh T."/>
            <person name="Ohkuma M."/>
        </authorList>
    </citation>
    <scope>NUCLEOTIDE SEQUENCE [LARGE SCALE GENOMIC DNA]</scope>
    <source>
        <strain evidence="2 3">Hi-2</strain>
    </source>
</reference>
<dbReference type="AlphaFoldDB" id="A0A5A7MKP5"/>
<dbReference type="EMBL" id="BKCL01000001">
    <property type="protein sequence ID" value="GEQ96500.1"/>
    <property type="molecule type" value="Genomic_DNA"/>
</dbReference>
<keyword evidence="1" id="KW-0812">Transmembrane</keyword>
<sequence length="152" mass="16818">MDNPYIALGSLLAISALVLLNWLLGGWSRAKITTKDQAVARYGQDFWEQTPNEAVLDQEGRAALLTLSGTSALGLVVAQGGHFITRHLDIHSLRAVQKDGDSGLVIQLQDFALPRIRIILETPKQQDLWHDRLIMLVHQKHPMPTPRTKGAA</sequence>
<evidence type="ECO:0000313" key="3">
    <source>
        <dbReference type="Proteomes" id="UP000322084"/>
    </source>
</evidence>
<evidence type="ECO:0000256" key="1">
    <source>
        <dbReference type="SAM" id="Phobius"/>
    </source>
</evidence>